<proteinExistence type="predicted"/>
<evidence type="ECO:0000313" key="2">
    <source>
        <dbReference type="EMBL" id="PSN66927.1"/>
    </source>
</evidence>
<gene>
    <name evidence="2" type="ORF">BS50DRAFT_676615</name>
</gene>
<feature type="compositionally biased region" description="Polar residues" evidence="1">
    <location>
        <begin position="536"/>
        <end position="555"/>
    </location>
</feature>
<keyword evidence="3" id="KW-1185">Reference proteome</keyword>
<feature type="region of interest" description="Disordered" evidence="1">
    <location>
        <begin position="483"/>
        <end position="572"/>
    </location>
</feature>
<sequence>MAVGRLQAALAAATNEVTVAAANINFDFTLVKVEAPKEYAGLGNILSAKRKDNAEHGSSHILARQLGALFEGVCPATPKLLEAYGNRASEIAKLSKDKSGPYINTIFGEYTGIDGTSIWAAATSAKASLHVHLLATLLARMWTAPQAIAIWVEIVAERKKDIARKLEKGEPNINLPVDSGPEVFPSVIKAWIIAVETMDKLVSGMPQAVQNGAPFLGLSAWHLYPDMSVFSPQLVEVQMEDPLIAKGGILSLGLSTTPRTPEKSNGVYWSLSLAQLRYYGLPVKVERALETEARITFPQLNLIIFAALLAIWGLSDSEGEVAAKVFIAMVDLVNPIALRSAIEVDKRFLKFLKDGACTYIERADNHDLKRKLIQLGRRRAPTLFGRDNTASDHNDSFFFGLLKPKIFMSSLLDIECRIDYLRHAAFRLAHDQTPQDEFLIRYVQQNNPSPQNSQSESMVYSRTERIRIDKILSTSIMLRTPAASCENDGQSTNIPIQENSQDQENISNSINQGSNDNKEETEVFDYNLKEDESDSNEYQSDSNEYDSTADNSTSEQAEDNDHPNTEYENDTQWYRPNISSTSVSYDCAFTTAITHGLSHHRWVTKHAHNSVYAGIENITSDAKEIFNSWAECVQIYKATNPDAFTYHLLLGDPNEAALFSRHISEFGSRSDASITLEDVKWSLERNMLNPVTLFNLVFDASSARSRAKGTFLAISYAAIVYDNLPDATIDVSILKEPICEKWWAKQVANGYGEKYASLSLPTIFSLIAFFESGTYNVPVEQLEDIIALSSVNSIFVSQSLLQDPYDSFQEPPKVRRILGNVGKPGITFMVPPQEPIMRKHNPESWRIAAYLPFDGRHAQSFEDTSIHLSFTGYDIPMVKRSSGYIWPLPSQYPCQHPKNLNPDKDIIAVDSWDELLDIPDGVFVIRTGNNWVAKLACALVIYQQMRNSFNKFAVTVCPDVVCWSCLNQNFQHYAYIY</sequence>
<name>A0A2T2NNC1_CORCC</name>
<reference evidence="2 3" key="1">
    <citation type="journal article" date="2018" name="Front. Microbiol.">
        <title>Genome-Wide Analysis of Corynespora cassiicola Leaf Fall Disease Putative Effectors.</title>
        <authorList>
            <person name="Lopez D."/>
            <person name="Ribeiro S."/>
            <person name="Label P."/>
            <person name="Fumanal B."/>
            <person name="Venisse J.S."/>
            <person name="Kohler A."/>
            <person name="de Oliveira R.R."/>
            <person name="Labutti K."/>
            <person name="Lipzen A."/>
            <person name="Lail K."/>
            <person name="Bauer D."/>
            <person name="Ohm R.A."/>
            <person name="Barry K.W."/>
            <person name="Spatafora J."/>
            <person name="Grigoriev I.V."/>
            <person name="Martin F.M."/>
            <person name="Pujade-Renaud V."/>
        </authorList>
    </citation>
    <scope>NUCLEOTIDE SEQUENCE [LARGE SCALE GENOMIC DNA]</scope>
    <source>
        <strain evidence="2 3">Philippines</strain>
    </source>
</reference>
<feature type="compositionally biased region" description="Polar residues" evidence="1">
    <location>
        <begin position="487"/>
        <end position="515"/>
    </location>
</feature>
<dbReference type="Proteomes" id="UP000240883">
    <property type="component" value="Unassembled WGS sequence"/>
</dbReference>
<dbReference type="OrthoDB" id="5354164at2759"/>
<accession>A0A2T2NNC1</accession>
<evidence type="ECO:0000313" key="3">
    <source>
        <dbReference type="Proteomes" id="UP000240883"/>
    </source>
</evidence>
<protein>
    <submittedName>
        <fullName evidence="2">Uncharacterized protein</fullName>
    </submittedName>
</protein>
<dbReference type="EMBL" id="KZ678135">
    <property type="protein sequence ID" value="PSN66927.1"/>
    <property type="molecule type" value="Genomic_DNA"/>
</dbReference>
<dbReference type="AlphaFoldDB" id="A0A2T2NNC1"/>
<organism evidence="2 3">
    <name type="scientific">Corynespora cassiicola Philippines</name>
    <dbReference type="NCBI Taxonomy" id="1448308"/>
    <lineage>
        <taxon>Eukaryota</taxon>
        <taxon>Fungi</taxon>
        <taxon>Dikarya</taxon>
        <taxon>Ascomycota</taxon>
        <taxon>Pezizomycotina</taxon>
        <taxon>Dothideomycetes</taxon>
        <taxon>Pleosporomycetidae</taxon>
        <taxon>Pleosporales</taxon>
        <taxon>Corynesporascaceae</taxon>
        <taxon>Corynespora</taxon>
    </lineage>
</organism>
<evidence type="ECO:0000256" key="1">
    <source>
        <dbReference type="SAM" id="MobiDB-lite"/>
    </source>
</evidence>